<sequence length="46" mass="5132">MKDLKKPIFQVLMAPDTVFSLAIKATGNNSHKTYIQNNEQPICIGI</sequence>
<dbReference type="Proteomes" id="UP001595818">
    <property type="component" value="Unassembled WGS sequence"/>
</dbReference>
<proteinExistence type="predicted"/>
<dbReference type="EMBL" id="JBHSJJ010000001">
    <property type="protein sequence ID" value="MFC4870083.1"/>
    <property type="molecule type" value="Genomic_DNA"/>
</dbReference>
<gene>
    <name evidence="1" type="ORF">ACFPFU_00175</name>
</gene>
<reference evidence="2" key="1">
    <citation type="journal article" date="2019" name="Int. J. Syst. Evol. Microbiol.">
        <title>The Global Catalogue of Microorganisms (GCM) 10K type strain sequencing project: providing services to taxonomists for standard genome sequencing and annotation.</title>
        <authorList>
            <consortium name="The Broad Institute Genomics Platform"/>
            <consortium name="The Broad Institute Genome Sequencing Center for Infectious Disease"/>
            <person name="Wu L."/>
            <person name="Ma J."/>
        </authorList>
    </citation>
    <scope>NUCLEOTIDE SEQUENCE [LARGE SCALE GENOMIC DNA]</scope>
    <source>
        <strain evidence="2">CGMCC 4.7466</strain>
    </source>
</reference>
<dbReference type="RefSeq" id="WP_377060316.1">
    <property type="nucleotide sequence ID" value="NZ_JBHSJJ010000001.1"/>
</dbReference>
<name>A0ABV9SUS1_9BACT</name>
<protein>
    <submittedName>
        <fullName evidence="1">Uncharacterized protein</fullName>
    </submittedName>
</protein>
<evidence type="ECO:0000313" key="2">
    <source>
        <dbReference type="Proteomes" id="UP001595818"/>
    </source>
</evidence>
<evidence type="ECO:0000313" key="1">
    <source>
        <dbReference type="EMBL" id="MFC4870083.1"/>
    </source>
</evidence>
<accession>A0ABV9SUS1</accession>
<comment type="caution">
    <text evidence="1">The sequence shown here is derived from an EMBL/GenBank/DDBJ whole genome shotgun (WGS) entry which is preliminary data.</text>
</comment>
<organism evidence="1 2">
    <name type="scientific">Negadavirga shengliensis</name>
    <dbReference type="NCBI Taxonomy" id="1389218"/>
    <lineage>
        <taxon>Bacteria</taxon>
        <taxon>Pseudomonadati</taxon>
        <taxon>Bacteroidota</taxon>
        <taxon>Cytophagia</taxon>
        <taxon>Cytophagales</taxon>
        <taxon>Cyclobacteriaceae</taxon>
        <taxon>Negadavirga</taxon>
    </lineage>
</organism>
<keyword evidence="2" id="KW-1185">Reference proteome</keyword>